<evidence type="ECO:0000313" key="1">
    <source>
        <dbReference type="EMBL" id="KAK7260776.1"/>
    </source>
</evidence>
<organism evidence="1 2">
    <name type="scientific">Crotalaria pallida</name>
    <name type="common">Smooth rattlebox</name>
    <name type="synonym">Crotalaria striata</name>
    <dbReference type="NCBI Taxonomy" id="3830"/>
    <lineage>
        <taxon>Eukaryota</taxon>
        <taxon>Viridiplantae</taxon>
        <taxon>Streptophyta</taxon>
        <taxon>Embryophyta</taxon>
        <taxon>Tracheophyta</taxon>
        <taxon>Spermatophyta</taxon>
        <taxon>Magnoliopsida</taxon>
        <taxon>eudicotyledons</taxon>
        <taxon>Gunneridae</taxon>
        <taxon>Pentapetalae</taxon>
        <taxon>rosids</taxon>
        <taxon>fabids</taxon>
        <taxon>Fabales</taxon>
        <taxon>Fabaceae</taxon>
        <taxon>Papilionoideae</taxon>
        <taxon>50 kb inversion clade</taxon>
        <taxon>genistoids sensu lato</taxon>
        <taxon>core genistoids</taxon>
        <taxon>Crotalarieae</taxon>
        <taxon>Crotalaria</taxon>
    </lineage>
</organism>
<protein>
    <submittedName>
        <fullName evidence="1">Uncharacterized protein</fullName>
    </submittedName>
</protein>
<proteinExistence type="predicted"/>
<accession>A0AAN9EQR9</accession>
<evidence type="ECO:0000313" key="2">
    <source>
        <dbReference type="Proteomes" id="UP001372338"/>
    </source>
</evidence>
<comment type="caution">
    <text evidence="1">The sequence shown here is derived from an EMBL/GenBank/DDBJ whole genome shotgun (WGS) entry which is preliminary data.</text>
</comment>
<dbReference type="Proteomes" id="UP001372338">
    <property type="component" value="Unassembled WGS sequence"/>
</dbReference>
<name>A0AAN9EQR9_CROPI</name>
<dbReference type="AlphaFoldDB" id="A0AAN9EQR9"/>
<dbReference type="EMBL" id="JAYWIO010000005">
    <property type="protein sequence ID" value="KAK7260776.1"/>
    <property type="molecule type" value="Genomic_DNA"/>
</dbReference>
<gene>
    <name evidence="1" type="ORF">RIF29_27073</name>
</gene>
<reference evidence="1 2" key="1">
    <citation type="submission" date="2024-01" db="EMBL/GenBank/DDBJ databases">
        <title>The genomes of 5 underutilized Papilionoideae crops provide insights into root nodulation and disease resistanc.</title>
        <authorList>
            <person name="Yuan L."/>
        </authorList>
    </citation>
    <scope>NUCLEOTIDE SEQUENCE [LARGE SCALE GENOMIC DNA]</scope>
    <source>
        <strain evidence="1">ZHUSHIDOU_FW_LH</strain>
        <tissue evidence="1">Leaf</tissue>
    </source>
</reference>
<keyword evidence="2" id="KW-1185">Reference proteome</keyword>
<sequence length="99" mass="11325">MNAKSISWSCSLRWVALLSNSLNSSPIIRLYRKFAYYNELEAKNNGNENGDEKNKFTLARIMTNEPHWKGPDLLIKSSFITYGTLRVHIAFAETSVQGR</sequence>